<evidence type="ECO:0000313" key="4">
    <source>
        <dbReference type="Proteomes" id="UP000287798"/>
    </source>
</evidence>
<gene>
    <name evidence="3" type="ORF">D6C00_05440</name>
</gene>
<name>A0A426QI63_9GAMM</name>
<dbReference type="OrthoDB" id="5574209at2"/>
<keyword evidence="1" id="KW-0812">Transmembrane</keyword>
<proteinExistence type="predicted"/>
<feature type="domain" description="TadE-like" evidence="2">
    <location>
        <begin position="13"/>
        <end position="55"/>
    </location>
</feature>
<dbReference type="EMBL" id="QZMU01000001">
    <property type="protein sequence ID" value="RRQ21438.1"/>
    <property type="molecule type" value="Genomic_DNA"/>
</dbReference>
<evidence type="ECO:0000259" key="2">
    <source>
        <dbReference type="Pfam" id="PF07811"/>
    </source>
</evidence>
<keyword evidence="1" id="KW-0472">Membrane</keyword>
<comment type="caution">
    <text evidence="3">The sequence shown here is derived from an EMBL/GenBank/DDBJ whole genome shotgun (WGS) entry which is preliminary data.</text>
</comment>
<evidence type="ECO:0000313" key="3">
    <source>
        <dbReference type="EMBL" id="RRQ21438.1"/>
    </source>
</evidence>
<dbReference type="Pfam" id="PF07811">
    <property type="entry name" value="TadE"/>
    <property type="match status" value="1"/>
</dbReference>
<reference evidence="3 4" key="1">
    <citation type="journal article" date="2010" name="Int. J. Syst. Evol. Microbiol.">
        <title>Thiohalobacter thiocyanaticus gen. nov., sp. nov., a moderately halophilic, sulfur-oxidizing gammaproteobacterium from hypersaline lakes, that utilizes thiocyanate.</title>
        <authorList>
            <person name="Sorokin D.Y."/>
            <person name="Kovaleva O.L."/>
            <person name="Tourova T.P."/>
            <person name="Muyzer G."/>
        </authorList>
    </citation>
    <scope>NUCLEOTIDE SEQUENCE [LARGE SCALE GENOMIC DNA]</scope>
    <source>
        <strain evidence="3 4">Hrh1</strain>
    </source>
</reference>
<dbReference type="RefSeq" id="WP_125180737.1">
    <property type="nucleotide sequence ID" value="NZ_QZMU01000001.1"/>
</dbReference>
<sequence>MNATGALRRRQRGSTALEFALLFLPFFALFYAIVSYGLVFLLMESFSSAAEGGARAAVAVDPTAYTDTNDYLNNGVIPVVRDQVAAQLDWLPDSVKNQVLGADNQNVGVSLSNRVLTVEVGYEDYHSNPVIPMLTLPMIGDLPKVPAALGSRANVRL</sequence>
<organism evidence="3 4">
    <name type="scientific">Thiohalobacter thiocyanaticus</name>
    <dbReference type="NCBI Taxonomy" id="585455"/>
    <lineage>
        <taxon>Bacteria</taxon>
        <taxon>Pseudomonadati</taxon>
        <taxon>Pseudomonadota</taxon>
        <taxon>Gammaproteobacteria</taxon>
        <taxon>Thiohalobacterales</taxon>
        <taxon>Thiohalobacteraceae</taxon>
        <taxon>Thiohalobacter</taxon>
    </lineage>
</organism>
<evidence type="ECO:0000256" key="1">
    <source>
        <dbReference type="SAM" id="Phobius"/>
    </source>
</evidence>
<keyword evidence="1" id="KW-1133">Transmembrane helix</keyword>
<dbReference type="InterPro" id="IPR012495">
    <property type="entry name" value="TadE-like_dom"/>
</dbReference>
<dbReference type="Proteomes" id="UP000287798">
    <property type="component" value="Unassembled WGS sequence"/>
</dbReference>
<accession>A0A426QI63</accession>
<protein>
    <submittedName>
        <fullName evidence="3">Pilus assembly protein</fullName>
    </submittedName>
</protein>
<feature type="transmembrane region" description="Helical" evidence="1">
    <location>
        <begin position="21"/>
        <end position="43"/>
    </location>
</feature>
<keyword evidence="4" id="KW-1185">Reference proteome</keyword>
<dbReference type="AlphaFoldDB" id="A0A426QI63"/>